<proteinExistence type="inferred from homology"/>
<evidence type="ECO:0000256" key="4">
    <source>
        <dbReference type="ARBA" id="ARBA00022737"/>
    </source>
</evidence>
<dbReference type="Pfam" id="PF14714">
    <property type="entry name" value="KH_dom-like"/>
    <property type="match status" value="1"/>
</dbReference>
<dbReference type="InterPro" id="IPR005225">
    <property type="entry name" value="Small_GTP-bd"/>
</dbReference>
<dbReference type="FunFam" id="3.30.300.20:FF:000004">
    <property type="entry name" value="GTPase Der"/>
    <property type="match status" value="1"/>
</dbReference>
<evidence type="ECO:0000259" key="9">
    <source>
        <dbReference type="Pfam" id="PF01926"/>
    </source>
</evidence>
<organism evidence="11 12">
    <name type="scientific">Spinacia oleracea</name>
    <name type="common">Spinach</name>
    <dbReference type="NCBI Taxonomy" id="3562"/>
    <lineage>
        <taxon>Eukaryota</taxon>
        <taxon>Viridiplantae</taxon>
        <taxon>Streptophyta</taxon>
        <taxon>Embryophyta</taxon>
        <taxon>Tracheophyta</taxon>
        <taxon>Spermatophyta</taxon>
        <taxon>Magnoliopsida</taxon>
        <taxon>eudicotyledons</taxon>
        <taxon>Gunneridae</taxon>
        <taxon>Pentapetalae</taxon>
        <taxon>Caryophyllales</taxon>
        <taxon>Chenopodiaceae</taxon>
        <taxon>Chenopodioideae</taxon>
        <taxon>Anserineae</taxon>
        <taxon>Spinacia</taxon>
    </lineage>
</organism>
<dbReference type="PANTHER" id="PTHR43834:SF2">
    <property type="entry name" value="GTPASE DER"/>
    <property type="match status" value="1"/>
</dbReference>
<dbReference type="InterPro" id="IPR016484">
    <property type="entry name" value="GTPase_Der"/>
</dbReference>
<dbReference type="HAMAP" id="MF_00195">
    <property type="entry name" value="GTPase_Der"/>
    <property type="match status" value="1"/>
</dbReference>
<evidence type="ECO:0000256" key="1">
    <source>
        <dbReference type="ARBA" id="ARBA00008279"/>
    </source>
</evidence>
<dbReference type="OrthoDB" id="8954335at2759"/>
<gene>
    <name evidence="12" type="primary">LOC110801560</name>
</gene>
<sequence>MAITGDMATFSLSKTTSLLSPSPQNSRTFSVSLTLSPPPISPLRANFFLKPSLNHHFRPYVLRSPPSNGGIELSSENDEGNDDDDEEEEILDYEGYQSEGSDEDFIIDEEELEAEARAVVREFSTSLSRELRIEEEETNLPKETGGHQKQQRIEPKKIPDHLLPKVAIFGRPNVGKSALFNRLVGGNKAIVVDEPGVTRDRLYGRSFWGDHEFMVIDTGGVVTLSKSQEEVMEDLNVSTTIGMEGIPLAAREAAVARMPSQIERQAAIAVEESPVIIFVVDGQAGLTAGDVEIADWLRKNYSEKNIILAVNKCESPRKGLLQVSEFWSLGLSPIPISAISGSGTGELLDLVCSGLAKVEEPVDLEEENYIPAIAIVGRPNVGKSSILNALVGEDRTVVSAVSGTTRDAIDTEFVAPDGQKFRLIDTAGIRRKSAVASSGSITEGLSVNRAFRAIRRSDVVALVIEAMACITEQDYKIAERIEMEGKGCLIVVNKWDTIPNKNQETAVIYEQDVRQKVRSLHWAPIVYAAAITGQSVDKIIVAASIVEKERSRRLSTATLNQVAREAVAFKAPPRTRAGKRGRVYYCTQAAIRPPTFVFFVNDAKLFSETYRRYMEKQLRSDAGFAGTPIRLLWRGRRKTSKDAGSSVTKTRVNPPKNKNQRKEAVNRIVLSQ</sequence>
<dbReference type="CDD" id="cd01895">
    <property type="entry name" value="EngA2"/>
    <property type="match status" value="1"/>
</dbReference>
<accession>A0A9R0J8W9</accession>
<feature type="compositionally biased region" description="Polar residues" evidence="8">
    <location>
        <begin position="642"/>
        <end position="651"/>
    </location>
</feature>
<keyword evidence="4" id="KW-0677">Repeat</keyword>
<dbReference type="GO" id="GO:0009507">
    <property type="term" value="C:chloroplast"/>
    <property type="evidence" value="ECO:0000318"/>
    <property type="project" value="GO_Central"/>
</dbReference>
<dbReference type="GO" id="GO:0005525">
    <property type="term" value="F:GTP binding"/>
    <property type="evidence" value="ECO:0007669"/>
    <property type="project" value="UniProtKB-KW"/>
</dbReference>
<evidence type="ECO:0000256" key="5">
    <source>
        <dbReference type="ARBA" id="ARBA00022741"/>
    </source>
</evidence>
<evidence type="ECO:0000313" key="11">
    <source>
        <dbReference type="Proteomes" id="UP000813463"/>
    </source>
</evidence>
<reference evidence="12" key="2">
    <citation type="submission" date="2025-08" db="UniProtKB">
        <authorList>
            <consortium name="RefSeq"/>
        </authorList>
    </citation>
    <scope>IDENTIFICATION</scope>
    <source>
        <tissue evidence="12">Leaf</tissue>
    </source>
</reference>
<keyword evidence="6" id="KW-0342">GTP-binding</keyword>
<dbReference type="PANTHER" id="PTHR43834">
    <property type="entry name" value="GTPASE DER"/>
    <property type="match status" value="1"/>
</dbReference>
<dbReference type="SUPFAM" id="SSF52540">
    <property type="entry name" value="P-loop containing nucleoside triphosphate hydrolases"/>
    <property type="match status" value="2"/>
</dbReference>
<dbReference type="NCBIfam" id="TIGR00231">
    <property type="entry name" value="small_GTP"/>
    <property type="match status" value="1"/>
</dbReference>
<comment type="similarity">
    <text evidence="1">Belongs to the TRAFAC class TrmE-Era-EngA-EngB-Septin-like GTPase superfamily. EngA (Der) GTPase family.</text>
</comment>
<feature type="domain" description="GTPase Der C-terminal KH-domain-like" evidence="10">
    <location>
        <begin position="553"/>
        <end position="634"/>
    </location>
</feature>
<dbReference type="InterPro" id="IPR032859">
    <property type="entry name" value="KH_dom-like"/>
</dbReference>
<dbReference type="Gene3D" id="3.40.50.300">
    <property type="entry name" value="P-loop containing nucleotide triphosphate hydrolases"/>
    <property type="match status" value="2"/>
</dbReference>
<dbReference type="InterPro" id="IPR027417">
    <property type="entry name" value="P-loop_NTPase"/>
</dbReference>
<dbReference type="GO" id="GO:0042254">
    <property type="term" value="P:ribosome biogenesis"/>
    <property type="evidence" value="ECO:0007669"/>
    <property type="project" value="UniProtKB-KW"/>
</dbReference>
<dbReference type="Proteomes" id="UP000813463">
    <property type="component" value="Chromosome 4"/>
</dbReference>
<feature type="region of interest" description="Disordered" evidence="8">
    <location>
        <begin position="60"/>
        <end position="88"/>
    </location>
</feature>
<feature type="domain" description="G" evidence="9">
    <location>
        <begin position="373"/>
        <end position="494"/>
    </location>
</feature>
<keyword evidence="5" id="KW-0547">Nucleotide-binding</keyword>
<protein>
    <recommendedName>
        <fullName evidence="2">GTPase Der</fullName>
    </recommendedName>
    <alternativeName>
        <fullName evidence="7">GTP-binding protein EngA</fullName>
    </alternativeName>
</protein>
<evidence type="ECO:0000256" key="6">
    <source>
        <dbReference type="ARBA" id="ARBA00023134"/>
    </source>
</evidence>
<evidence type="ECO:0000259" key="10">
    <source>
        <dbReference type="Pfam" id="PF14714"/>
    </source>
</evidence>
<keyword evidence="3" id="KW-0690">Ribosome biogenesis</keyword>
<dbReference type="PRINTS" id="PR00326">
    <property type="entry name" value="GTP1OBG"/>
</dbReference>
<dbReference type="InterPro" id="IPR006073">
    <property type="entry name" value="GTP-bd"/>
</dbReference>
<reference evidence="11" key="1">
    <citation type="journal article" date="2021" name="Nat. Commun.">
        <title>Genomic analyses provide insights into spinach domestication and the genetic basis of agronomic traits.</title>
        <authorList>
            <person name="Cai X."/>
            <person name="Sun X."/>
            <person name="Xu C."/>
            <person name="Sun H."/>
            <person name="Wang X."/>
            <person name="Ge C."/>
            <person name="Zhang Z."/>
            <person name="Wang Q."/>
            <person name="Fei Z."/>
            <person name="Jiao C."/>
            <person name="Wang Q."/>
        </authorList>
    </citation>
    <scope>NUCLEOTIDE SEQUENCE [LARGE SCALE GENOMIC DNA]</scope>
    <source>
        <strain evidence="11">cv. Varoflay</strain>
    </source>
</reference>
<feature type="domain" description="G" evidence="9">
    <location>
        <begin position="165"/>
        <end position="312"/>
    </location>
</feature>
<evidence type="ECO:0000256" key="8">
    <source>
        <dbReference type="SAM" id="MobiDB-lite"/>
    </source>
</evidence>
<name>A0A9R0J8W9_SPIOL</name>
<dbReference type="Gene3D" id="3.30.300.20">
    <property type="match status" value="1"/>
</dbReference>
<feature type="region of interest" description="Disordered" evidence="8">
    <location>
        <begin position="635"/>
        <end position="672"/>
    </location>
</feature>
<dbReference type="RefSeq" id="XP_021862608.1">
    <property type="nucleotide sequence ID" value="XM_022006916.2"/>
</dbReference>
<dbReference type="FunFam" id="3.40.50.300:FF:000040">
    <property type="entry name" value="GTPase Der"/>
    <property type="match status" value="1"/>
</dbReference>
<evidence type="ECO:0000256" key="7">
    <source>
        <dbReference type="ARBA" id="ARBA00032345"/>
    </source>
</evidence>
<feature type="compositionally biased region" description="Acidic residues" evidence="8">
    <location>
        <begin position="75"/>
        <end position="88"/>
    </location>
</feature>
<dbReference type="FunFam" id="3.40.50.300:FF:001185">
    <property type="entry name" value="GTPase Der"/>
    <property type="match status" value="1"/>
</dbReference>
<keyword evidence="11" id="KW-1185">Reference proteome</keyword>
<dbReference type="CDD" id="cd01894">
    <property type="entry name" value="EngA1"/>
    <property type="match status" value="1"/>
</dbReference>
<evidence type="ECO:0000256" key="3">
    <source>
        <dbReference type="ARBA" id="ARBA00022517"/>
    </source>
</evidence>
<evidence type="ECO:0000313" key="12">
    <source>
        <dbReference type="RefSeq" id="XP_021862608.1"/>
    </source>
</evidence>
<feature type="region of interest" description="Disordered" evidence="8">
    <location>
        <begin position="132"/>
        <end position="153"/>
    </location>
</feature>
<dbReference type="GeneID" id="110801560"/>
<dbReference type="InterPro" id="IPR015946">
    <property type="entry name" value="KH_dom-like_a/b"/>
</dbReference>
<dbReference type="NCBIfam" id="TIGR03594">
    <property type="entry name" value="GTPase_EngA"/>
    <property type="match status" value="1"/>
</dbReference>
<dbReference type="KEGG" id="soe:110801560"/>
<dbReference type="Pfam" id="PF01926">
    <property type="entry name" value="MMR_HSR1"/>
    <property type="match status" value="2"/>
</dbReference>
<dbReference type="AlphaFoldDB" id="A0A9R0J8W9"/>
<evidence type="ECO:0000256" key="2">
    <source>
        <dbReference type="ARBA" id="ARBA00020953"/>
    </source>
</evidence>